<dbReference type="SUPFAM" id="SSF52374">
    <property type="entry name" value="Nucleotidylyl transferase"/>
    <property type="match status" value="1"/>
</dbReference>
<dbReference type="EMBL" id="PXVD01000008">
    <property type="protein sequence ID" value="MDJ1370930.1"/>
    <property type="molecule type" value="Genomic_DNA"/>
</dbReference>
<comment type="caution">
    <text evidence="9">The sequence shown here is derived from an EMBL/GenBank/DDBJ whole genome shotgun (WGS) entry which is preliminary data.</text>
</comment>
<comment type="pathway">
    <text evidence="1 8">Cofactor biosynthesis; (R)-pantothenate biosynthesis; (R)-pantothenate from (R)-pantoate and beta-alanine: step 1/1.</text>
</comment>
<evidence type="ECO:0000313" key="10">
    <source>
        <dbReference type="Proteomes" id="UP001170379"/>
    </source>
</evidence>
<keyword evidence="8" id="KW-0963">Cytoplasm</keyword>
<feature type="binding site" evidence="8">
    <location>
        <position position="77"/>
    </location>
    <ligand>
        <name>(R)-pantoate</name>
        <dbReference type="ChEBI" id="CHEBI:15980"/>
    </ligand>
</feature>
<reference evidence="9" key="2">
    <citation type="journal article" date="2022" name="Sci. Rep.">
        <title>In silico prediction of the enzymes involved in the degradation of the herbicide molinate by Gulosibacter molinativorax ON4T.</title>
        <authorList>
            <person name="Lopes A.R."/>
            <person name="Bunin E."/>
            <person name="Viana A.T."/>
            <person name="Froufe H."/>
            <person name="Munoz-Merida A."/>
            <person name="Pinho D."/>
            <person name="Figueiredo J."/>
            <person name="Barroso C."/>
            <person name="Vaz-Moreira I."/>
            <person name="Bellanger X."/>
            <person name="Egas C."/>
            <person name="Nunes O.C."/>
        </authorList>
    </citation>
    <scope>NUCLEOTIDE SEQUENCE</scope>
    <source>
        <strain evidence="9">ON4</strain>
    </source>
</reference>
<evidence type="ECO:0000256" key="7">
    <source>
        <dbReference type="ARBA" id="ARBA00048258"/>
    </source>
</evidence>
<dbReference type="HAMAP" id="MF_00158">
    <property type="entry name" value="PanC"/>
    <property type="match status" value="1"/>
</dbReference>
<dbReference type="CDD" id="cd00560">
    <property type="entry name" value="PanC"/>
    <property type="match status" value="1"/>
</dbReference>
<gene>
    <name evidence="8" type="primary">panC</name>
    <name evidence="9" type="ORF">C7K25_06055</name>
</gene>
<name>A0ABT7C6V5_9MICO</name>
<keyword evidence="3 8" id="KW-0436">Ligase</keyword>
<feature type="binding site" evidence="8">
    <location>
        <begin position="164"/>
        <end position="167"/>
    </location>
    <ligand>
        <name>ATP</name>
        <dbReference type="ChEBI" id="CHEBI:30616"/>
    </ligand>
</feature>
<dbReference type="EC" id="6.3.2.1" evidence="8"/>
<comment type="miscellaneous">
    <text evidence="8">The reaction proceeds by a bi uni uni bi ping pong mechanism.</text>
</comment>
<dbReference type="PANTHER" id="PTHR21299">
    <property type="entry name" value="CYTIDYLATE KINASE/PANTOATE-BETA-ALANINE LIGASE"/>
    <property type="match status" value="1"/>
</dbReference>
<dbReference type="InterPro" id="IPR014729">
    <property type="entry name" value="Rossmann-like_a/b/a_fold"/>
</dbReference>
<dbReference type="GO" id="GO:0016874">
    <property type="term" value="F:ligase activity"/>
    <property type="evidence" value="ECO:0007669"/>
    <property type="project" value="UniProtKB-KW"/>
</dbReference>
<accession>A0ABT7C6V5</accession>
<organism evidence="9 10">
    <name type="scientific">Gulosibacter molinativorax</name>
    <dbReference type="NCBI Taxonomy" id="256821"/>
    <lineage>
        <taxon>Bacteria</taxon>
        <taxon>Bacillati</taxon>
        <taxon>Actinomycetota</taxon>
        <taxon>Actinomycetes</taxon>
        <taxon>Micrococcales</taxon>
        <taxon>Microbacteriaceae</taxon>
        <taxon>Gulosibacter</taxon>
    </lineage>
</organism>
<protein>
    <recommendedName>
        <fullName evidence="8">Pantothenate synthetase</fullName>
        <shortName evidence="8">PS</shortName>
        <ecNumber evidence="8">6.3.2.1</ecNumber>
    </recommendedName>
    <alternativeName>
        <fullName evidence="8">Pantoate--beta-alanine ligase</fullName>
    </alternativeName>
    <alternativeName>
        <fullName evidence="8">Pantoate-activating enzyme</fullName>
    </alternativeName>
</protein>
<feature type="active site" description="Proton donor" evidence="8">
    <location>
        <position position="53"/>
    </location>
</feature>
<evidence type="ECO:0000256" key="3">
    <source>
        <dbReference type="ARBA" id="ARBA00022598"/>
    </source>
</evidence>
<evidence type="ECO:0000256" key="1">
    <source>
        <dbReference type="ARBA" id="ARBA00004990"/>
    </source>
</evidence>
<comment type="catalytic activity">
    <reaction evidence="7 8">
        <text>(R)-pantoate + beta-alanine + ATP = (R)-pantothenate + AMP + diphosphate + H(+)</text>
        <dbReference type="Rhea" id="RHEA:10912"/>
        <dbReference type="ChEBI" id="CHEBI:15378"/>
        <dbReference type="ChEBI" id="CHEBI:15980"/>
        <dbReference type="ChEBI" id="CHEBI:29032"/>
        <dbReference type="ChEBI" id="CHEBI:30616"/>
        <dbReference type="ChEBI" id="CHEBI:33019"/>
        <dbReference type="ChEBI" id="CHEBI:57966"/>
        <dbReference type="ChEBI" id="CHEBI:456215"/>
        <dbReference type="EC" id="6.3.2.1"/>
    </reaction>
</comment>
<dbReference type="InterPro" id="IPR003721">
    <property type="entry name" value="Pantoate_ligase"/>
</dbReference>
<evidence type="ECO:0000256" key="5">
    <source>
        <dbReference type="ARBA" id="ARBA00022741"/>
    </source>
</evidence>
<keyword evidence="5 8" id="KW-0547">Nucleotide-binding</keyword>
<dbReference type="Gene3D" id="3.40.50.620">
    <property type="entry name" value="HUPs"/>
    <property type="match status" value="1"/>
</dbReference>
<evidence type="ECO:0000313" key="9">
    <source>
        <dbReference type="EMBL" id="MDJ1370930.1"/>
    </source>
</evidence>
<feature type="binding site" evidence="8">
    <location>
        <begin position="201"/>
        <end position="204"/>
    </location>
    <ligand>
        <name>ATP</name>
        <dbReference type="ChEBI" id="CHEBI:30616"/>
    </ligand>
</feature>
<keyword evidence="6 8" id="KW-0067">ATP-binding</keyword>
<keyword evidence="4 8" id="KW-0566">Pantothenate biosynthesis</keyword>
<comment type="subunit">
    <text evidence="8">Homodimer.</text>
</comment>
<evidence type="ECO:0000256" key="8">
    <source>
        <dbReference type="HAMAP-Rule" id="MF_00158"/>
    </source>
</evidence>
<dbReference type="Gene3D" id="3.30.1300.10">
    <property type="entry name" value="Pantoate-beta-alanine ligase, C-terminal domain"/>
    <property type="match status" value="1"/>
</dbReference>
<evidence type="ECO:0000256" key="6">
    <source>
        <dbReference type="ARBA" id="ARBA00022840"/>
    </source>
</evidence>
<feature type="binding site" evidence="8">
    <location>
        <begin position="46"/>
        <end position="53"/>
    </location>
    <ligand>
        <name>ATP</name>
        <dbReference type="ChEBI" id="CHEBI:30616"/>
    </ligand>
</feature>
<evidence type="ECO:0000256" key="2">
    <source>
        <dbReference type="ARBA" id="ARBA00009256"/>
    </source>
</evidence>
<reference evidence="9" key="1">
    <citation type="submission" date="2018-03" db="EMBL/GenBank/DDBJ databases">
        <authorList>
            <person name="Nunes O.C."/>
            <person name="Lopes A.R."/>
            <person name="Froufe H."/>
            <person name="Munoz-Merida A."/>
            <person name="Barroso C."/>
            <person name="Egas C."/>
        </authorList>
    </citation>
    <scope>NUCLEOTIDE SEQUENCE</scope>
    <source>
        <strain evidence="9">ON4</strain>
    </source>
</reference>
<comment type="subcellular location">
    <subcellularLocation>
        <location evidence="8">Cytoplasm</location>
    </subcellularLocation>
</comment>
<dbReference type="Pfam" id="PF02569">
    <property type="entry name" value="Pantoate_ligase"/>
    <property type="match status" value="1"/>
</dbReference>
<dbReference type="PANTHER" id="PTHR21299:SF1">
    <property type="entry name" value="PANTOATE--BETA-ALANINE LIGASE"/>
    <property type="match status" value="1"/>
</dbReference>
<comment type="similarity">
    <text evidence="2 8">Belongs to the pantothenate synthetase family.</text>
</comment>
<comment type="function">
    <text evidence="8">Catalyzes the condensation of pantoate with beta-alanine in an ATP-dependent reaction via a pantoyl-adenylate intermediate.</text>
</comment>
<sequence length="296" mass="32207">MTQILQTIAETKEALAPIRGAQKASGRIVAGRIPVVERKLALVPTMGALHDGHRALIRLAREQADIVVVSLFVNPLQFGPNEDFDKYPRPFEADLAILEEEGVDYVFAPSVEEMYPDLEHLTIVSAGDAGRILEGEFRPSHFDGVLTVVAKLFNIVEPDFAVFGEKDAQQLALVRRMVRDLSFPLEIVAVPIVREEDGLARSSRNTYLSAEDREAALTLSRALVAVAAASGEGVSAALAAGREIYEAEPLASMDYLELVDAATFAPITEEFHGVALALTAARIGQTRLLDNRQVTF</sequence>
<dbReference type="Proteomes" id="UP001170379">
    <property type="component" value="Unassembled WGS sequence"/>
</dbReference>
<feature type="binding site" evidence="8">
    <location>
        <position position="170"/>
    </location>
    <ligand>
        <name>(R)-pantoate</name>
        <dbReference type="ChEBI" id="CHEBI:15980"/>
    </ligand>
</feature>
<dbReference type="InterPro" id="IPR042176">
    <property type="entry name" value="Pantoate_ligase_C"/>
</dbReference>
<evidence type="ECO:0000256" key="4">
    <source>
        <dbReference type="ARBA" id="ARBA00022655"/>
    </source>
</evidence>
<feature type="binding site" evidence="8">
    <location>
        <position position="77"/>
    </location>
    <ligand>
        <name>beta-alanine</name>
        <dbReference type="ChEBI" id="CHEBI:57966"/>
    </ligand>
</feature>
<feature type="binding site" evidence="8">
    <location>
        <position position="193"/>
    </location>
    <ligand>
        <name>ATP</name>
        <dbReference type="ChEBI" id="CHEBI:30616"/>
    </ligand>
</feature>
<dbReference type="NCBIfam" id="TIGR00018">
    <property type="entry name" value="panC"/>
    <property type="match status" value="1"/>
</dbReference>
<dbReference type="RefSeq" id="WP_026936415.1">
    <property type="nucleotide sequence ID" value="NZ_CP028426.1"/>
</dbReference>
<proteinExistence type="inferred from homology"/>
<keyword evidence="10" id="KW-1185">Reference proteome</keyword>